<keyword evidence="2" id="KW-1185">Reference proteome</keyword>
<accession>A0A388JQH0</accession>
<dbReference type="AlphaFoldDB" id="A0A388JQH0"/>
<organism evidence="1 2">
    <name type="scientific">Chara braunii</name>
    <name type="common">Braun's stonewort</name>
    <dbReference type="NCBI Taxonomy" id="69332"/>
    <lineage>
        <taxon>Eukaryota</taxon>
        <taxon>Viridiplantae</taxon>
        <taxon>Streptophyta</taxon>
        <taxon>Charophyceae</taxon>
        <taxon>Charales</taxon>
        <taxon>Characeae</taxon>
        <taxon>Chara</taxon>
    </lineage>
</organism>
<dbReference type="PANTHER" id="PTHR37079">
    <property type="entry name" value="SERINE/THREONINE-PROTEIN KINASE ATM"/>
    <property type="match status" value="1"/>
</dbReference>
<dbReference type="GO" id="GO:0004674">
    <property type="term" value="F:protein serine/threonine kinase activity"/>
    <property type="evidence" value="ECO:0007669"/>
    <property type="project" value="InterPro"/>
</dbReference>
<gene>
    <name evidence="1" type="ORF">CBR_g286</name>
</gene>
<dbReference type="Gramene" id="GBG59952">
    <property type="protein sequence ID" value="GBG59952"/>
    <property type="gene ID" value="CBR_g286"/>
</dbReference>
<dbReference type="PANTHER" id="PTHR37079:SF4">
    <property type="entry name" value="SERINE_THREONINE-PROTEIN KINASE ATM"/>
    <property type="match status" value="1"/>
</dbReference>
<proteinExistence type="predicted"/>
<dbReference type="OrthoDB" id="381190at2759"/>
<dbReference type="EMBL" id="BFEA01000008">
    <property type="protein sequence ID" value="GBG59952.1"/>
    <property type="molecule type" value="Genomic_DNA"/>
</dbReference>
<dbReference type="GO" id="GO:0006974">
    <property type="term" value="P:DNA damage response"/>
    <property type="evidence" value="ECO:0007669"/>
    <property type="project" value="InterPro"/>
</dbReference>
<sequence length="319" mass="36065">MLSIGLCGMNVAAHAVKCMYAVATWPGLCHALCTCIWVEVQSSKKKVPDNMLARTFKKFIQKAEDRSCGRRGFLARKIKSIFQHMYEIIRGVPIFGSDYGTVLRQLIAVSEYRLRMPKRIYGELLHLYTEKVLEMVHTKSTRTEEGFRNALTMFTLLQNPPGDFPDSLRDETVDMFCQIFERLRDEGRIAEKLVAALNAFLLNQGLNLGDGVASIHASFRDFMVRAWLTTHDRKLKEGLVLYGRLQARLRGVVLLKDEGAIEELLDLVEKELDLSGASALGGSSYRSEDGELGTASKRRKKESLFLRMKEKLLAGKGPW</sequence>
<dbReference type="Proteomes" id="UP000265515">
    <property type="component" value="Unassembled WGS sequence"/>
</dbReference>
<evidence type="ECO:0000313" key="2">
    <source>
        <dbReference type="Proteomes" id="UP000265515"/>
    </source>
</evidence>
<dbReference type="InterPro" id="IPR038980">
    <property type="entry name" value="ATM_plant"/>
</dbReference>
<name>A0A388JQH0_CHABU</name>
<protein>
    <submittedName>
        <fullName evidence="1">Uncharacterized protein</fullName>
    </submittedName>
</protein>
<evidence type="ECO:0000313" key="1">
    <source>
        <dbReference type="EMBL" id="GBG59952.1"/>
    </source>
</evidence>
<reference evidence="1 2" key="1">
    <citation type="journal article" date="2018" name="Cell">
        <title>The Chara Genome: Secondary Complexity and Implications for Plant Terrestrialization.</title>
        <authorList>
            <person name="Nishiyama T."/>
            <person name="Sakayama H."/>
            <person name="Vries J.D."/>
            <person name="Buschmann H."/>
            <person name="Saint-Marcoux D."/>
            <person name="Ullrich K.K."/>
            <person name="Haas F.B."/>
            <person name="Vanderstraeten L."/>
            <person name="Becker D."/>
            <person name="Lang D."/>
            <person name="Vosolsobe S."/>
            <person name="Rombauts S."/>
            <person name="Wilhelmsson P.K.I."/>
            <person name="Janitza P."/>
            <person name="Kern R."/>
            <person name="Heyl A."/>
            <person name="Rumpler F."/>
            <person name="Villalobos L.I.A.C."/>
            <person name="Clay J.M."/>
            <person name="Skokan R."/>
            <person name="Toyoda A."/>
            <person name="Suzuki Y."/>
            <person name="Kagoshima H."/>
            <person name="Schijlen E."/>
            <person name="Tajeshwar N."/>
            <person name="Catarino B."/>
            <person name="Hetherington A.J."/>
            <person name="Saltykova A."/>
            <person name="Bonnot C."/>
            <person name="Breuninger H."/>
            <person name="Symeonidi A."/>
            <person name="Radhakrishnan G.V."/>
            <person name="Van Nieuwerburgh F."/>
            <person name="Deforce D."/>
            <person name="Chang C."/>
            <person name="Karol K.G."/>
            <person name="Hedrich R."/>
            <person name="Ulvskov P."/>
            <person name="Glockner G."/>
            <person name="Delwiche C.F."/>
            <person name="Petrasek J."/>
            <person name="Van de Peer Y."/>
            <person name="Friml J."/>
            <person name="Beilby M."/>
            <person name="Dolan L."/>
            <person name="Kohara Y."/>
            <person name="Sugano S."/>
            <person name="Fujiyama A."/>
            <person name="Delaux P.-M."/>
            <person name="Quint M."/>
            <person name="TheiBen G."/>
            <person name="Hagemann M."/>
            <person name="Harholt J."/>
            <person name="Dunand C."/>
            <person name="Zachgo S."/>
            <person name="Langdale J."/>
            <person name="Maumus F."/>
            <person name="Straeten D.V.D."/>
            <person name="Gould S.B."/>
            <person name="Rensing S.A."/>
        </authorList>
    </citation>
    <scope>NUCLEOTIDE SEQUENCE [LARGE SCALE GENOMIC DNA]</scope>
    <source>
        <strain evidence="1 2">S276</strain>
    </source>
</reference>
<comment type="caution">
    <text evidence="1">The sequence shown here is derived from an EMBL/GenBank/DDBJ whole genome shotgun (WGS) entry which is preliminary data.</text>
</comment>